<evidence type="ECO:0000259" key="1">
    <source>
        <dbReference type="Pfam" id="PF24864"/>
    </source>
</evidence>
<name>A0A4S8YTS8_AURPU</name>
<sequence length="150" mass="17396">MEQSIKRQHPGVSLLDLPRELRDMIYAHIPTNTGPSTYDIHMHRKIPHWNPDTIGTRQSGQFFEEKYYNPGVAYGSDGNHNAILLTCRTIHSEALPILYESTPLALWRPMYDYGGREHYHNFLDKVFDSLPTHAAKHIRVLQLQGEVFQK</sequence>
<proteinExistence type="predicted"/>
<dbReference type="Pfam" id="PF24864">
    <property type="entry name" value="DUF7730"/>
    <property type="match status" value="1"/>
</dbReference>
<feature type="non-terminal residue" evidence="2">
    <location>
        <position position="150"/>
    </location>
</feature>
<protein>
    <recommendedName>
        <fullName evidence="1">DUF7730 domain-containing protein</fullName>
    </recommendedName>
</protein>
<dbReference type="AlphaFoldDB" id="A0A4S8YTS8"/>
<comment type="caution">
    <text evidence="2">The sequence shown here is derived from an EMBL/GenBank/DDBJ whole genome shotgun (WGS) entry which is preliminary data.</text>
</comment>
<dbReference type="EMBL" id="QZAN01000161">
    <property type="protein sequence ID" value="THW56141.1"/>
    <property type="molecule type" value="Genomic_DNA"/>
</dbReference>
<evidence type="ECO:0000313" key="3">
    <source>
        <dbReference type="Proteomes" id="UP000310421"/>
    </source>
</evidence>
<organism evidence="2 3">
    <name type="scientific">Aureobasidium pullulans</name>
    <name type="common">Black yeast</name>
    <name type="synonym">Pullularia pullulans</name>
    <dbReference type="NCBI Taxonomy" id="5580"/>
    <lineage>
        <taxon>Eukaryota</taxon>
        <taxon>Fungi</taxon>
        <taxon>Dikarya</taxon>
        <taxon>Ascomycota</taxon>
        <taxon>Pezizomycotina</taxon>
        <taxon>Dothideomycetes</taxon>
        <taxon>Dothideomycetidae</taxon>
        <taxon>Dothideales</taxon>
        <taxon>Saccotheciaceae</taxon>
        <taxon>Aureobasidium</taxon>
    </lineage>
</organism>
<dbReference type="PANTHER" id="PTHR42085">
    <property type="entry name" value="F-BOX DOMAIN-CONTAINING PROTEIN"/>
    <property type="match status" value="1"/>
</dbReference>
<evidence type="ECO:0000313" key="2">
    <source>
        <dbReference type="EMBL" id="THW56141.1"/>
    </source>
</evidence>
<accession>A0A4S8YTS8</accession>
<feature type="domain" description="DUF7730" evidence="1">
    <location>
        <begin position="14"/>
        <end position="144"/>
    </location>
</feature>
<dbReference type="InterPro" id="IPR056632">
    <property type="entry name" value="DUF7730"/>
</dbReference>
<dbReference type="Proteomes" id="UP000310421">
    <property type="component" value="Unassembled WGS sequence"/>
</dbReference>
<dbReference type="PANTHER" id="PTHR42085:SF2">
    <property type="entry name" value="F-BOX DOMAIN-CONTAINING PROTEIN"/>
    <property type="match status" value="1"/>
</dbReference>
<reference evidence="2 3" key="1">
    <citation type="submission" date="2018-10" db="EMBL/GenBank/DDBJ databases">
        <title>Fifty Aureobasidium pullulans genomes reveal a recombining polyextremotolerant generalist.</title>
        <authorList>
            <person name="Gostincar C."/>
            <person name="Turk M."/>
            <person name="Zajc J."/>
            <person name="Gunde-Cimerman N."/>
        </authorList>
    </citation>
    <scope>NUCLEOTIDE SEQUENCE [LARGE SCALE GENOMIC DNA]</scope>
    <source>
        <strain evidence="2 3">EXF-10751</strain>
    </source>
</reference>
<dbReference type="InterPro" id="IPR038883">
    <property type="entry name" value="AN11006-like"/>
</dbReference>
<gene>
    <name evidence="2" type="ORF">D6D20_08944</name>
</gene>